<gene>
    <name evidence="1" type="ORF">CLUMA_CG002318</name>
</gene>
<evidence type="ECO:0000313" key="1">
    <source>
        <dbReference type="EMBL" id="CRK88552.1"/>
    </source>
</evidence>
<keyword evidence="2" id="KW-1185">Reference proteome</keyword>
<name>A0A1J1HKG9_9DIPT</name>
<dbReference type="EMBL" id="CVRI01000008">
    <property type="protein sequence ID" value="CRK88552.1"/>
    <property type="molecule type" value="Genomic_DNA"/>
</dbReference>
<accession>A0A1J1HKG9</accession>
<sequence length="133" mass="15691">MSPNCMAFTNKLNHLFQHDNSFGSWWSIRLKVLILSDAYLHTSIDISLCFGRTHRRKIEDKPPFNSQEEILYHEMSYNCNDLQMSHSTVPFILHQLQNKEKFKSSELETEKWKRFDNAIRSLSVLCLCFVFGS</sequence>
<proteinExistence type="predicted"/>
<evidence type="ECO:0000313" key="2">
    <source>
        <dbReference type="Proteomes" id="UP000183832"/>
    </source>
</evidence>
<protein>
    <submittedName>
        <fullName evidence="1">CLUMA_CG002318, isoform A</fullName>
    </submittedName>
</protein>
<reference evidence="1 2" key="1">
    <citation type="submission" date="2015-04" db="EMBL/GenBank/DDBJ databases">
        <authorList>
            <person name="Syromyatnikov M.Y."/>
            <person name="Popov V.N."/>
        </authorList>
    </citation>
    <scope>NUCLEOTIDE SEQUENCE [LARGE SCALE GENOMIC DNA]</scope>
</reference>
<dbReference type="Proteomes" id="UP000183832">
    <property type="component" value="Unassembled WGS sequence"/>
</dbReference>
<organism evidence="1 2">
    <name type="scientific">Clunio marinus</name>
    <dbReference type="NCBI Taxonomy" id="568069"/>
    <lineage>
        <taxon>Eukaryota</taxon>
        <taxon>Metazoa</taxon>
        <taxon>Ecdysozoa</taxon>
        <taxon>Arthropoda</taxon>
        <taxon>Hexapoda</taxon>
        <taxon>Insecta</taxon>
        <taxon>Pterygota</taxon>
        <taxon>Neoptera</taxon>
        <taxon>Endopterygota</taxon>
        <taxon>Diptera</taxon>
        <taxon>Nematocera</taxon>
        <taxon>Chironomoidea</taxon>
        <taxon>Chironomidae</taxon>
        <taxon>Clunio</taxon>
    </lineage>
</organism>
<dbReference type="AlphaFoldDB" id="A0A1J1HKG9"/>